<dbReference type="PROSITE" id="PS50893">
    <property type="entry name" value="ABC_TRANSPORTER_2"/>
    <property type="match status" value="1"/>
</dbReference>
<evidence type="ECO:0000256" key="3">
    <source>
        <dbReference type="ARBA" id="ARBA00022840"/>
    </source>
</evidence>
<evidence type="ECO:0000256" key="1">
    <source>
        <dbReference type="ARBA" id="ARBA00022448"/>
    </source>
</evidence>
<evidence type="ECO:0000256" key="2">
    <source>
        <dbReference type="ARBA" id="ARBA00022741"/>
    </source>
</evidence>
<sequence>MTLCVNIRKQLPQFTLKVSLSCLPGQLTAIVGPSGAGKSTLMRIIAGLERPDRGVVTLGDTVFVDTANDIFLPPQKRGLGLVFQDYPLFPHLSVRNNVGFATKDEQRIDELLDIFGVAHLADKRPGAVSGGERQRVAFCQALARNPVLLLLDEPFSALDVDTRRSLRCELRDLKNSLTVPILHVTHDLEEAAYLADQTIPLERGCLSENWLTRVAPGCSNDLSAFMPQP</sequence>
<dbReference type="KEGG" id="dfl:DFE_1498"/>
<keyword evidence="2" id="KW-0547">Nucleotide-binding</keyword>
<dbReference type="PANTHER" id="PTHR42781">
    <property type="entry name" value="SPERMIDINE/PUTRESCINE IMPORT ATP-BINDING PROTEIN POTA"/>
    <property type="match status" value="1"/>
</dbReference>
<dbReference type="Pfam" id="PF00005">
    <property type="entry name" value="ABC_tran"/>
    <property type="match status" value="1"/>
</dbReference>
<dbReference type="SUPFAM" id="SSF52540">
    <property type="entry name" value="P-loop containing nucleoside triphosphate hydrolases"/>
    <property type="match status" value="1"/>
</dbReference>
<dbReference type="GO" id="GO:0005524">
    <property type="term" value="F:ATP binding"/>
    <property type="evidence" value="ECO:0007669"/>
    <property type="project" value="UniProtKB-KW"/>
</dbReference>
<dbReference type="Gene3D" id="3.40.50.300">
    <property type="entry name" value="P-loop containing nucleotide triphosphate hydrolases"/>
    <property type="match status" value="1"/>
</dbReference>
<dbReference type="OrthoDB" id="9809450at2"/>
<accession>A0A2Z6AY79</accession>
<protein>
    <submittedName>
        <fullName evidence="5">ABC transporter</fullName>
    </submittedName>
</protein>
<dbReference type="InterPro" id="IPR027417">
    <property type="entry name" value="P-loop_NTPase"/>
</dbReference>
<dbReference type="RefSeq" id="WP_126378140.1">
    <property type="nucleotide sequence ID" value="NZ_AP017378.1"/>
</dbReference>
<keyword evidence="1" id="KW-0813">Transport</keyword>
<dbReference type="PROSITE" id="PS00211">
    <property type="entry name" value="ABC_TRANSPORTER_1"/>
    <property type="match status" value="1"/>
</dbReference>
<keyword evidence="3" id="KW-0067">ATP-binding</keyword>
<dbReference type="InterPro" id="IPR003439">
    <property type="entry name" value="ABC_transporter-like_ATP-bd"/>
</dbReference>
<proteinExistence type="predicted"/>
<dbReference type="GO" id="GO:0016887">
    <property type="term" value="F:ATP hydrolysis activity"/>
    <property type="evidence" value="ECO:0007669"/>
    <property type="project" value="InterPro"/>
</dbReference>
<evidence type="ECO:0000313" key="6">
    <source>
        <dbReference type="Proteomes" id="UP000269883"/>
    </source>
</evidence>
<gene>
    <name evidence="5" type="ORF">DFE_1498</name>
</gene>
<reference evidence="5 6" key="1">
    <citation type="journal article" date="2018" name="Sci. Adv.">
        <title>Multi-heme cytochromes provide a pathway for survival in energy-limited environments.</title>
        <authorList>
            <person name="Deng X."/>
            <person name="Dohmae N."/>
            <person name="Nealson K.H."/>
            <person name="Hashimoto K."/>
            <person name="Okamoto A."/>
        </authorList>
    </citation>
    <scope>NUCLEOTIDE SEQUENCE [LARGE SCALE GENOMIC DNA]</scope>
    <source>
        <strain evidence="5 6">IS5</strain>
    </source>
</reference>
<keyword evidence="6" id="KW-1185">Reference proteome</keyword>
<dbReference type="SMART" id="SM00382">
    <property type="entry name" value="AAA"/>
    <property type="match status" value="1"/>
</dbReference>
<dbReference type="EMBL" id="AP017378">
    <property type="protein sequence ID" value="BBD08224.1"/>
    <property type="molecule type" value="Genomic_DNA"/>
</dbReference>
<organism evidence="5 6">
    <name type="scientific">Desulfovibrio ferrophilus</name>
    <dbReference type="NCBI Taxonomy" id="241368"/>
    <lineage>
        <taxon>Bacteria</taxon>
        <taxon>Pseudomonadati</taxon>
        <taxon>Thermodesulfobacteriota</taxon>
        <taxon>Desulfovibrionia</taxon>
        <taxon>Desulfovibrionales</taxon>
        <taxon>Desulfovibrionaceae</taxon>
        <taxon>Desulfovibrio</taxon>
    </lineage>
</organism>
<dbReference type="InterPro" id="IPR050093">
    <property type="entry name" value="ABC_SmlMolc_Importer"/>
</dbReference>
<feature type="domain" description="ABC transporter" evidence="4">
    <location>
        <begin position="2"/>
        <end position="228"/>
    </location>
</feature>
<dbReference type="PANTHER" id="PTHR42781:SF4">
    <property type="entry name" value="SPERMIDINE_PUTRESCINE IMPORT ATP-BINDING PROTEIN POTA"/>
    <property type="match status" value="1"/>
</dbReference>
<dbReference type="InterPro" id="IPR003593">
    <property type="entry name" value="AAA+_ATPase"/>
</dbReference>
<evidence type="ECO:0000313" key="5">
    <source>
        <dbReference type="EMBL" id="BBD08224.1"/>
    </source>
</evidence>
<dbReference type="AlphaFoldDB" id="A0A2Z6AY79"/>
<evidence type="ECO:0000259" key="4">
    <source>
        <dbReference type="PROSITE" id="PS50893"/>
    </source>
</evidence>
<dbReference type="InterPro" id="IPR017871">
    <property type="entry name" value="ABC_transporter-like_CS"/>
</dbReference>
<name>A0A2Z6AY79_9BACT</name>
<dbReference type="Proteomes" id="UP000269883">
    <property type="component" value="Chromosome"/>
</dbReference>